<feature type="transmembrane region" description="Helical" evidence="5">
    <location>
        <begin position="112"/>
        <end position="134"/>
    </location>
</feature>
<keyword evidence="5" id="KW-0472">Membrane</keyword>
<dbReference type="PANTHER" id="PTHR12183">
    <property type="entry name" value="MITOCHONDRIAL UBIQUITIN LIGASE ACTIVATOR OF NFKB 1"/>
    <property type="match status" value="1"/>
</dbReference>
<dbReference type="InterPro" id="IPR013083">
    <property type="entry name" value="Znf_RING/FYVE/PHD"/>
</dbReference>
<name>A0A6J0B3V9_NEOLC</name>
<keyword evidence="5" id="KW-0812">Transmembrane</keyword>
<feature type="transmembrane region" description="Helical" evidence="5">
    <location>
        <begin position="83"/>
        <end position="105"/>
    </location>
</feature>
<keyword evidence="1" id="KW-0479">Metal-binding</keyword>
<dbReference type="OrthoDB" id="1711136at2759"/>
<dbReference type="AlphaFoldDB" id="A0A6J0B3V9"/>
<dbReference type="InterPro" id="IPR051652">
    <property type="entry name" value="MDM2_MDM4_MUL1"/>
</dbReference>
<dbReference type="SUPFAM" id="SSF57850">
    <property type="entry name" value="RING/U-box"/>
    <property type="match status" value="1"/>
</dbReference>
<dbReference type="GO" id="GO:0008270">
    <property type="term" value="F:zinc ion binding"/>
    <property type="evidence" value="ECO:0007669"/>
    <property type="project" value="UniProtKB-KW"/>
</dbReference>
<protein>
    <submittedName>
        <fullName evidence="8">Uncharacterized protein LOC107216960</fullName>
    </submittedName>
</protein>
<sequence length="287" mass="32592">MLDLSTIGVALRWWLVGSSRTGEFIVYTGISFVDMLVNAVKAFNAVCVLLYEGSTLWLKDIYDYFCVVQETIRTASDYSVHMLSLLVAAAARVVWAPFSLIAAVLTSIRELLLLLGSSCLFLLSLPPLFLFYLADSVLHAFKVLRSFTLHVGERLTEHAGDIETLEVLTGLVVGCGLMIIAVNGIRLLVYWYFMFKTRMYRRFLTWAGTTWRRVKRGMTIARRRQGQDNYKLQETELCIVCFGKARSVCLLPCRHLCLCTNCTQLLSHPLRCPLCRQLADDLIHVYL</sequence>
<dbReference type="Gene3D" id="3.30.40.10">
    <property type="entry name" value="Zinc/RING finger domain, C3HC4 (zinc finger)"/>
    <property type="match status" value="1"/>
</dbReference>
<keyword evidence="5" id="KW-1133">Transmembrane helix</keyword>
<evidence type="ECO:0000259" key="6">
    <source>
        <dbReference type="PROSITE" id="PS50089"/>
    </source>
</evidence>
<organism evidence="8">
    <name type="scientific">Neodiprion lecontei</name>
    <name type="common">Redheaded pine sawfly</name>
    <dbReference type="NCBI Taxonomy" id="441921"/>
    <lineage>
        <taxon>Eukaryota</taxon>
        <taxon>Metazoa</taxon>
        <taxon>Ecdysozoa</taxon>
        <taxon>Arthropoda</taxon>
        <taxon>Hexapoda</taxon>
        <taxon>Insecta</taxon>
        <taxon>Pterygota</taxon>
        <taxon>Neoptera</taxon>
        <taxon>Endopterygota</taxon>
        <taxon>Hymenoptera</taxon>
        <taxon>Tenthredinoidea</taxon>
        <taxon>Diprionidae</taxon>
        <taxon>Diprioninae</taxon>
        <taxon>Neodiprion</taxon>
    </lineage>
</organism>
<dbReference type="Proteomes" id="UP000829291">
    <property type="component" value="Chromosome 2"/>
</dbReference>
<accession>A0A6J0B3V9</accession>
<keyword evidence="7" id="KW-1185">Reference proteome</keyword>
<feature type="domain" description="RING-type" evidence="6">
    <location>
        <begin position="238"/>
        <end position="276"/>
    </location>
</feature>
<dbReference type="PROSITE" id="PS50089">
    <property type="entry name" value="ZF_RING_2"/>
    <property type="match status" value="1"/>
</dbReference>
<evidence type="ECO:0000256" key="1">
    <source>
        <dbReference type="ARBA" id="ARBA00022723"/>
    </source>
</evidence>
<evidence type="ECO:0000256" key="5">
    <source>
        <dbReference type="SAM" id="Phobius"/>
    </source>
</evidence>
<dbReference type="PANTHER" id="PTHR12183:SF32">
    <property type="entry name" value="MITOCHONDRIAL E3 UBIQUITIN PROTEIN LIGASE 1"/>
    <property type="match status" value="1"/>
</dbReference>
<dbReference type="FunCoup" id="A0A6J0B3V9">
    <property type="interactions" value="61"/>
</dbReference>
<keyword evidence="2 4" id="KW-0863">Zinc-finger</keyword>
<evidence type="ECO:0000313" key="8">
    <source>
        <dbReference type="RefSeq" id="XP_015509784.1"/>
    </source>
</evidence>
<keyword evidence="3" id="KW-0862">Zinc</keyword>
<evidence type="ECO:0000256" key="3">
    <source>
        <dbReference type="ARBA" id="ARBA00022833"/>
    </source>
</evidence>
<evidence type="ECO:0000313" key="7">
    <source>
        <dbReference type="Proteomes" id="UP000829291"/>
    </source>
</evidence>
<dbReference type="InParanoid" id="A0A6J0B3V9"/>
<dbReference type="InterPro" id="IPR001841">
    <property type="entry name" value="Znf_RING"/>
</dbReference>
<dbReference type="GO" id="GO:0004842">
    <property type="term" value="F:ubiquitin-protein transferase activity"/>
    <property type="evidence" value="ECO:0007669"/>
    <property type="project" value="TreeGrafter"/>
</dbReference>
<evidence type="ECO:0000256" key="2">
    <source>
        <dbReference type="ARBA" id="ARBA00022771"/>
    </source>
</evidence>
<proteinExistence type="predicted"/>
<dbReference type="GeneID" id="107216960"/>
<dbReference type="GO" id="GO:0016567">
    <property type="term" value="P:protein ubiquitination"/>
    <property type="evidence" value="ECO:0007669"/>
    <property type="project" value="TreeGrafter"/>
</dbReference>
<reference evidence="8" key="1">
    <citation type="submission" date="2025-08" db="UniProtKB">
        <authorList>
            <consortium name="RefSeq"/>
        </authorList>
    </citation>
    <scope>IDENTIFICATION</scope>
    <source>
        <tissue evidence="8">Thorax and Abdomen</tissue>
    </source>
</reference>
<dbReference type="RefSeq" id="XP_015509784.1">
    <property type="nucleotide sequence ID" value="XM_015654298.2"/>
</dbReference>
<dbReference type="Pfam" id="PF13920">
    <property type="entry name" value="zf-C3HC4_3"/>
    <property type="match status" value="1"/>
</dbReference>
<evidence type="ECO:0000256" key="4">
    <source>
        <dbReference type="PROSITE-ProRule" id="PRU00175"/>
    </source>
</evidence>
<dbReference type="KEGG" id="nlo:107216960"/>
<gene>
    <name evidence="8" type="primary">LOC107216960</name>
</gene>
<feature type="transmembrane region" description="Helical" evidence="5">
    <location>
        <begin position="171"/>
        <end position="193"/>
    </location>
</feature>